<protein>
    <recommendedName>
        <fullName evidence="3">Acetyl-CoA carboxylase</fullName>
    </recommendedName>
</protein>
<proteinExistence type="predicted"/>
<reference evidence="1 2" key="1">
    <citation type="journal article" date="2018" name="Int. J. Syst. Evol. Microbiol.">
        <title>Lactobacillus bambusae sp. nov., isolated from a traditional fermented Ma-bamboo shoots of Taiwan.</title>
        <authorList>
            <person name="Wang L.-T."/>
        </authorList>
    </citation>
    <scope>NUCLEOTIDE SEQUENCE [LARGE SCALE GENOMIC DNA]</scope>
    <source>
        <strain evidence="1 2">BS-W1</strain>
    </source>
</reference>
<dbReference type="EMBL" id="QCXQ01000002">
    <property type="protein sequence ID" value="PWG00331.1"/>
    <property type="molecule type" value="Genomic_DNA"/>
</dbReference>
<gene>
    <name evidence="1" type="ORF">DCM90_05215</name>
</gene>
<dbReference type="AlphaFoldDB" id="A0A2V1MZ85"/>
<name>A0A2V1MZ85_9LACO</name>
<organism evidence="1 2">
    <name type="scientific">Levilactobacillus bambusae</name>
    <dbReference type="NCBI Taxonomy" id="2024736"/>
    <lineage>
        <taxon>Bacteria</taxon>
        <taxon>Bacillati</taxon>
        <taxon>Bacillota</taxon>
        <taxon>Bacilli</taxon>
        <taxon>Lactobacillales</taxon>
        <taxon>Lactobacillaceae</taxon>
        <taxon>Levilactobacillus</taxon>
    </lineage>
</organism>
<evidence type="ECO:0008006" key="3">
    <source>
        <dbReference type="Google" id="ProtNLM"/>
    </source>
</evidence>
<comment type="caution">
    <text evidence="1">The sequence shown here is derived from an EMBL/GenBank/DDBJ whole genome shotgun (WGS) entry which is preliminary data.</text>
</comment>
<evidence type="ECO:0000313" key="1">
    <source>
        <dbReference type="EMBL" id="PWG00331.1"/>
    </source>
</evidence>
<dbReference type="RefSeq" id="WP_109250278.1">
    <property type="nucleotide sequence ID" value="NZ_QCXQ01000002.1"/>
</dbReference>
<keyword evidence="2" id="KW-1185">Reference proteome</keyword>
<sequence>MIDCHRETAIILDRLADHFKKRPRTIYQLSVAWDPYEGGINFFILIHKLGHRQRSIPLHTVKTTELADFETIMTEIKGATQISVVYAGFDGLRWPSSNQLIT</sequence>
<accession>A0A2V1MZ85</accession>
<dbReference type="Proteomes" id="UP000245080">
    <property type="component" value="Unassembled WGS sequence"/>
</dbReference>
<evidence type="ECO:0000313" key="2">
    <source>
        <dbReference type="Proteomes" id="UP000245080"/>
    </source>
</evidence>
<dbReference type="OrthoDB" id="2248172at2"/>